<proteinExistence type="predicted"/>
<organism evidence="1 2">
    <name type="scientific">Brachionus plicatilis</name>
    <name type="common">Marine rotifer</name>
    <name type="synonym">Brachionus muelleri</name>
    <dbReference type="NCBI Taxonomy" id="10195"/>
    <lineage>
        <taxon>Eukaryota</taxon>
        <taxon>Metazoa</taxon>
        <taxon>Spiralia</taxon>
        <taxon>Gnathifera</taxon>
        <taxon>Rotifera</taxon>
        <taxon>Eurotatoria</taxon>
        <taxon>Monogononta</taxon>
        <taxon>Pseudotrocha</taxon>
        <taxon>Ploima</taxon>
        <taxon>Brachionidae</taxon>
        <taxon>Brachionus</taxon>
    </lineage>
</organism>
<keyword evidence="2" id="KW-1185">Reference proteome</keyword>
<protein>
    <submittedName>
        <fullName evidence="1">Uncharacterized protein</fullName>
    </submittedName>
</protein>
<comment type="caution">
    <text evidence="1">The sequence shown here is derived from an EMBL/GenBank/DDBJ whole genome shotgun (WGS) entry which is preliminary data.</text>
</comment>
<dbReference type="EMBL" id="REGN01002675">
    <property type="protein sequence ID" value="RNA26780.1"/>
    <property type="molecule type" value="Genomic_DNA"/>
</dbReference>
<dbReference type="AlphaFoldDB" id="A0A3M7RTP0"/>
<reference evidence="1 2" key="1">
    <citation type="journal article" date="2018" name="Sci. Rep.">
        <title>Genomic signatures of local adaptation to the degree of environmental predictability in rotifers.</title>
        <authorList>
            <person name="Franch-Gras L."/>
            <person name="Hahn C."/>
            <person name="Garcia-Roger E.M."/>
            <person name="Carmona M.J."/>
            <person name="Serra M."/>
            <person name="Gomez A."/>
        </authorList>
    </citation>
    <scope>NUCLEOTIDE SEQUENCE [LARGE SCALE GENOMIC DNA]</scope>
    <source>
        <strain evidence="1">HYR1</strain>
    </source>
</reference>
<sequence>MLEFGISLYVFLGILINSKCRQLPQVCTNFLDLSKLFYLLSCSQNTIVYCFLNESFRNRLILRKMNKVLLLINL</sequence>
<dbReference type="Proteomes" id="UP000276133">
    <property type="component" value="Unassembled WGS sequence"/>
</dbReference>
<accession>A0A3M7RTP0</accession>
<evidence type="ECO:0000313" key="1">
    <source>
        <dbReference type="EMBL" id="RNA26780.1"/>
    </source>
</evidence>
<gene>
    <name evidence="1" type="ORF">BpHYR1_015901</name>
</gene>
<name>A0A3M7RTP0_BRAPC</name>
<evidence type="ECO:0000313" key="2">
    <source>
        <dbReference type="Proteomes" id="UP000276133"/>
    </source>
</evidence>